<evidence type="ECO:0000313" key="18">
    <source>
        <dbReference type="Proteomes" id="UP000197050"/>
    </source>
</evidence>
<dbReference type="PANTHER" id="PTHR22912">
    <property type="entry name" value="DISULFIDE OXIDOREDUCTASE"/>
    <property type="match status" value="1"/>
</dbReference>
<feature type="binding site" evidence="11">
    <location>
        <position position="276"/>
    </location>
    <ligand>
        <name>NAD(+)</name>
        <dbReference type="ChEBI" id="CHEBI:57540"/>
    </ligand>
</feature>
<feature type="binding site" evidence="11">
    <location>
        <begin position="184"/>
        <end position="191"/>
    </location>
    <ligand>
        <name>NAD(+)</name>
        <dbReference type="ChEBI" id="CHEBI:57540"/>
    </ligand>
</feature>
<evidence type="ECO:0000256" key="1">
    <source>
        <dbReference type="ARBA" id="ARBA00007532"/>
    </source>
</evidence>
<sequence length="470" mass="49407">MSRSTTSYDLVIIGGGPGGYPCAIRASQLGLSVAVIDDRELLGGTCLNIGCIPSKALLQATERLEMARNLEAFGVMVDNVRADLDGVMRHKGKVVTELGEGVAYLLRKHKVARFQGRGRLLARDRVEVRAADGAFEVQASKAVVIASGSEAATLPDLPIDERRIVTSAGALSLTAAPRHLAVIGGGYVGLELGSVWRRLGSEVTVIEVLDRIASGVDSEMSAALHKVLEAQGFQFCLGHKVVGSRMEGDDVVLDVEPMGDGARGTIKADVVLVSIGRRPATARLDLETVGIAPDRRGFIPVDEGFRTSADGVYAIGDVIGGAMLAHKAEEEGIALAERLAGGAGHVDYGTIPAVVYTWPELASVGRTEDDLKAAGVAYRVGRFPFSANAMAKARLEKNGLVKVLADARTDKILGVHILGPDAGSLIHEAVAVMQFGAAAEDVARTSHAHPTLPEALREACLAVADRTIHL</sequence>
<feature type="binding site" evidence="11">
    <location>
        <position position="317"/>
    </location>
    <ligand>
        <name>FAD</name>
        <dbReference type="ChEBI" id="CHEBI:57692"/>
    </ligand>
</feature>
<evidence type="ECO:0000256" key="13">
    <source>
        <dbReference type="RuleBase" id="RU003692"/>
    </source>
</evidence>
<dbReference type="GO" id="GO:0005737">
    <property type="term" value="C:cytoplasm"/>
    <property type="evidence" value="ECO:0007669"/>
    <property type="project" value="UniProtKB-ARBA"/>
</dbReference>
<dbReference type="InterPro" id="IPR050151">
    <property type="entry name" value="Class-I_Pyr_Nuc-Dis_Oxidored"/>
</dbReference>
<dbReference type="EMBL" id="UAQP01000014">
    <property type="protein sequence ID" value="SPU55152.1"/>
    <property type="molecule type" value="Genomic_DNA"/>
</dbReference>
<evidence type="ECO:0000259" key="15">
    <source>
        <dbReference type="Pfam" id="PF07992"/>
    </source>
</evidence>
<dbReference type="PANTHER" id="PTHR22912:SF151">
    <property type="entry name" value="DIHYDROLIPOYL DEHYDROGENASE, MITOCHONDRIAL"/>
    <property type="match status" value="1"/>
</dbReference>
<keyword evidence="5 13" id="KW-0560">Oxidoreductase</keyword>
<evidence type="ECO:0000313" key="16">
    <source>
        <dbReference type="EMBL" id="ASE39317.1"/>
    </source>
</evidence>
<dbReference type="NCBIfam" id="TIGR01350">
    <property type="entry name" value="lipoamide_DH"/>
    <property type="match status" value="1"/>
</dbReference>
<evidence type="ECO:0000256" key="3">
    <source>
        <dbReference type="ARBA" id="ARBA00022630"/>
    </source>
</evidence>
<dbReference type="SUPFAM" id="SSF55424">
    <property type="entry name" value="FAD/NAD-linked reductases, dimerisation (C-terminal) domain"/>
    <property type="match status" value="1"/>
</dbReference>
<dbReference type="GO" id="GO:0004148">
    <property type="term" value="F:dihydrolipoyl dehydrogenase (NADH) activity"/>
    <property type="evidence" value="ECO:0007669"/>
    <property type="project" value="UniProtKB-EC"/>
</dbReference>
<keyword evidence="6 11" id="KW-0520">NAD</keyword>
<dbReference type="Proteomes" id="UP000197050">
    <property type="component" value="Chromosome"/>
</dbReference>
<comment type="similarity">
    <text evidence="1 13">Belongs to the class-I pyridine nucleotide-disulfide oxidoreductase family.</text>
</comment>
<accession>A0A1Z3U7Q3</accession>
<dbReference type="InterPro" id="IPR004099">
    <property type="entry name" value="Pyr_nucl-diS_OxRdtase_dimer"/>
</dbReference>
<dbReference type="EC" id="1.8.1.4" evidence="2 13"/>
<comment type="miscellaneous">
    <text evidence="13">The active site is a redox-active disulfide bond.</text>
</comment>
<evidence type="ECO:0000259" key="14">
    <source>
        <dbReference type="Pfam" id="PF02852"/>
    </source>
</evidence>
<protein>
    <recommendedName>
        <fullName evidence="2 13">Dihydrolipoyl dehydrogenase</fullName>
        <ecNumber evidence="2 13">1.8.1.4</ecNumber>
    </recommendedName>
</protein>
<dbReference type="Gene3D" id="3.50.50.60">
    <property type="entry name" value="FAD/NAD(P)-binding domain"/>
    <property type="match status" value="2"/>
</dbReference>
<dbReference type="GO" id="GO:0050660">
    <property type="term" value="F:flavin adenine dinucleotide binding"/>
    <property type="evidence" value="ECO:0007669"/>
    <property type="project" value="InterPro"/>
</dbReference>
<dbReference type="PRINTS" id="PR00368">
    <property type="entry name" value="FADPNR"/>
</dbReference>
<dbReference type="GO" id="GO:0006103">
    <property type="term" value="P:2-oxoglutarate metabolic process"/>
    <property type="evidence" value="ECO:0007669"/>
    <property type="project" value="TreeGrafter"/>
</dbReference>
<evidence type="ECO:0000256" key="4">
    <source>
        <dbReference type="ARBA" id="ARBA00022827"/>
    </source>
</evidence>
<evidence type="ECO:0000256" key="12">
    <source>
        <dbReference type="PIRSR" id="PIRSR000350-4"/>
    </source>
</evidence>
<evidence type="ECO:0000256" key="2">
    <source>
        <dbReference type="ARBA" id="ARBA00012608"/>
    </source>
</evidence>
<reference evidence="16" key="2">
    <citation type="submission" date="2017-12" db="EMBL/GenBank/DDBJ databases">
        <title>FDA dAtabase for Regulatory Grade micrObial Sequences (FDA-ARGOS): Supporting development and validation of Infectious Disease Dx tests.</title>
        <authorList>
            <person name="Campos J."/>
            <person name="Goldberg B."/>
            <person name="Tallon L."/>
            <person name="Sadzewicz L."/>
            <person name="Sengamalay N."/>
            <person name="Ott S."/>
            <person name="Godinez A."/>
            <person name="Nagaraj S."/>
            <person name="Vavikolanu K."/>
            <person name="Vyas G."/>
            <person name="Nadendla S."/>
            <person name="Aluvathingal J."/>
            <person name="Geyer C."/>
            <person name="Nandy P."/>
            <person name="Hobson J."/>
            <person name="Sichtig H."/>
        </authorList>
    </citation>
    <scope>NUCLEOTIDE SEQUENCE</scope>
    <source>
        <strain evidence="16">FDAARGOS_289</strain>
    </source>
</reference>
<feature type="domain" description="Pyridine nucleotide-disulphide oxidoreductase dimerisation" evidence="14">
    <location>
        <begin position="351"/>
        <end position="459"/>
    </location>
</feature>
<dbReference type="AlphaFoldDB" id="A0A1Z3U7Q3"/>
<dbReference type="InterPro" id="IPR023753">
    <property type="entry name" value="FAD/NAD-binding_dom"/>
</dbReference>
<evidence type="ECO:0000256" key="7">
    <source>
        <dbReference type="ARBA" id="ARBA00023157"/>
    </source>
</evidence>
<gene>
    <name evidence="16" type="primary">lpdA</name>
    <name evidence="17" type="synonym">lpd3_1</name>
    <name evidence="16" type="ORF">CEP68_07275</name>
    <name evidence="17" type="ORF">NCTC11166_02547</name>
</gene>
<feature type="active site" description="Proton acceptor" evidence="10">
    <location>
        <position position="449"/>
    </location>
</feature>
<keyword evidence="11" id="KW-0547">Nucleotide-binding</keyword>
<dbReference type="InterPro" id="IPR036188">
    <property type="entry name" value="FAD/NAD-bd_sf"/>
</dbReference>
<dbReference type="InterPro" id="IPR016156">
    <property type="entry name" value="FAD/NAD-linked_Rdtase_dimer_sf"/>
</dbReference>
<feature type="domain" description="FAD/NAD(P)-binding" evidence="15">
    <location>
        <begin position="8"/>
        <end position="332"/>
    </location>
</feature>
<feature type="disulfide bond" description="Redox-active" evidence="12">
    <location>
        <begin position="46"/>
        <end position="51"/>
    </location>
</feature>
<comment type="cofactor">
    <cofactor evidence="11 13">
        <name>FAD</name>
        <dbReference type="ChEBI" id="CHEBI:57692"/>
    </cofactor>
    <text evidence="11 13">Binds 1 FAD per subunit.</text>
</comment>
<dbReference type="InterPro" id="IPR012999">
    <property type="entry name" value="Pyr_OxRdtase_I_AS"/>
</dbReference>
<dbReference type="Gene3D" id="3.30.390.30">
    <property type="match status" value="1"/>
</dbReference>
<feature type="binding site" evidence="11">
    <location>
        <position position="207"/>
    </location>
    <ligand>
        <name>NAD(+)</name>
        <dbReference type="ChEBI" id="CHEBI:57540"/>
    </ligand>
</feature>
<dbReference type="KEGG" id="bvc:CEP68_07275"/>
<keyword evidence="4 11" id="KW-0274">FAD</keyword>
<evidence type="ECO:0000256" key="6">
    <source>
        <dbReference type="ARBA" id="ARBA00023027"/>
    </source>
</evidence>
<dbReference type="Pfam" id="PF02852">
    <property type="entry name" value="Pyr_redox_dim"/>
    <property type="match status" value="1"/>
</dbReference>
<keyword evidence="8 13" id="KW-0676">Redox-active center</keyword>
<dbReference type="InterPro" id="IPR006258">
    <property type="entry name" value="Lipoamide_DH"/>
</dbReference>
<evidence type="ECO:0000313" key="17">
    <source>
        <dbReference type="EMBL" id="SPU55152.1"/>
    </source>
</evidence>
<dbReference type="FunFam" id="3.30.390.30:FF:000001">
    <property type="entry name" value="Dihydrolipoyl dehydrogenase"/>
    <property type="match status" value="1"/>
</dbReference>
<organism evidence="16 18">
    <name type="scientific">Brevundimonas vesicularis</name>
    <name type="common">Pseudomonas vesicularis</name>
    <dbReference type="NCBI Taxonomy" id="41276"/>
    <lineage>
        <taxon>Bacteria</taxon>
        <taxon>Pseudomonadati</taxon>
        <taxon>Pseudomonadota</taxon>
        <taxon>Alphaproteobacteria</taxon>
        <taxon>Caulobacterales</taxon>
        <taxon>Caulobacteraceae</taxon>
        <taxon>Brevundimonas</taxon>
    </lineage>
</organism>
<evidence type="ECO:0000256" key="8">
    <source>
        <dbReference type="ARBA" id="ARBA00023284"/>
    </source>
</evidence>
<feature type="binding site" evidence="11">
    <location>
        <position position="55"/>
    </location>
    <ligand>
        <name>FAD</name>
        <dbReference type="ChEBI" id="CHEBI:57692"/>
    </ligand>
</feature>
<dbReference type="GeneID" id="34016443"/>
<feature type="binding site" evidence="11">
    <location>
        <position position="118"/>
    </location>
    <ligand>
        <name>FAD</name>
        <dbReference type="ChEBI" id="CHEBI:57692"/>
    </ligand>
</feature>
<dbReference type="EMBL" id="CP022048">
    <property type="protein sequence ID" value="ASE39317.1"/>
    <property type="molecule type" value="Genomic_DNA"/>
</dbReference>
<keyword evidence="3 13" id="KW-0285">Flavoprotein</keyword>
<dbReference type="PRINTS" id="PR00411">
    <property type="entry name" value="PNDRDTASEI"/>
</dbReference>
<evidence type="ECO:0000256" key="11">
    <source>
        <dbReference type="PIRSR" id="PIRSR000350-3"/>
    </source>
</evidence>
<dbReference type="InterPro" id="IPR001100">
    <property type="entry name" value="Pyr_nuc-diS_OxRdtase"/>
</dbReference>
<proteinExistence type="inferred from homology"/>
<dbReference type="SUPFAM" id="SSF51905">
    <property type="entry name" value="FAD/NAD(P)-binding domain"/>
    <property type="match status" value="1"/>
</dbReference>
<evidence type="ECO:0000256" key="10">
    <source>
        <dbReference type="PIRSR" id="PIRSR000350-2"/>
    </source>
</evidence>
<evidence type="ECO:0000256" key="5">
    <source>
        <dbReference type="ARBA" id="ARBA00023002"/>
    </source>
</evidence>
<feature type="binding site" evidence="11">
    <location>
        <begin position="323"/>
        <end position="326"/>
    </location>
    <ligand>
        <name>FAD</name>
        <dbReference type="ChEBI" id="CHEBI:57692"/>
    </ligand>
</feature>
<dbReference type="Pfam" id="PF07992">
    <property type="entry name" value="Pyr_redox_2"/>
    <property type="match status" value="1"/>
</dbReference>
<evidence type="ECO:0000313" key="19">
    <source>
        <dbReference type="Proteomes" id="UP000251186"/>
    </source>
</evidence>
<dbReference type="PIRSF" id="PIRSF000350">
    <property type="entry name" value="Mercury_reductase_MerA"/>
    <property type="match status" value="1"/>
</dbReference>
<comment type="catalytic activity">
    <reaction evidence="9 13">
        <text>N(6)-[(R)-dihydrolipoyl]-L-lysyl-[protein] + NAD(+) = N(6)-[(R)-lipoyl]-L-lysyl-[protein] + NADH + H(+)</text>
        <dbReference type="Rhea" id="RHEA:15045"/>
        <dbReference type="Rhea" id="RHEA-COMP:10474"/>
        <dbReference type="Rhea" id="RHEA-COMP:10475"/>
        <dbReference type="ChEBI" id="CHEBI:15378"/>
        <dbReference type="ChEBI" id="CHEBI:57540"/>
        <dbReference type="ChEBI" id="CHEBI:57945"/>
        <dbReference type="ChEBI" id="CHEBI:83099"/>
        <dbReference type="ChEBI" id="CHEBI:83100"/>
        <dbReference type="EC" id="1.8.1.4"/>
    </reaction>
</comment>
<dbReference type="PROSITE" id="PS00076">
    <property type="entry name" value="PYRIDINE_REDOX_1"/>
    <property type="match status" value="1"/>
</dbReference>
<reference evidence="17 19" key="3">
    <citation type="submission" date="2018-06" db="EMBL/GenBank/DDBJ databases">
        <authorList>
            <consortium name="Pathogen Informatics"/>
            <person name="Doyle S."/>
        </authorList>
    </citation>
    <scope>NUCLEOTIDE SEQUENCE [LARGE SCALE GENOMIC DNA]</scope>
    <source>
        <strain evidence="17 19">NCTC11166</strain>
    </source>
</reference>
<reference evidence="18" key="1">
    <citation type="submission" date="2017-06" db="EMBL/GenBank/DDBJ databases">
        <title>FDA dAtabase for Regulatory Grade micrObial Sequences (FDA-ARGOS): Supporting development and validation of Infectious Disease Dx tests.</title>
        <authorList>
            <person name="Minogue T."/>
            <person name="Wolcott M."/>
            <person name="Wasieloski L."/>
            <person name="Aguilar W."/>
            <person name="Moore D."/>
            <person name="Tallon L."/>
            <person name="Sadzewicz L."/>
            <person name="Sengamalay N."/>
            <person name="Ott S."/>
            <person name="Godinez A."/>
            <person name="Nagaraj S."/>
            <person name="Nadendla S."/>
            <person name="Geyer C."/>
            <person name="Sichtig H."/>
        </authorList>
    </citation>
    <scope>NUCLEOTIDE SEQUENCE [LARGE SCALE GENOMIC DNA]</scope>
    <source>
        <strain evidence="18">FDAARGOS_289</strain>
    </source>
</reference>
<name>A0A1Z3U7Q3_BREVE</name>
<dbReference type="Proteomes" id="UP000251186">
    <property type="component" value="Unassembled WGS sequence"/>
</dbReference>
<keyword evidence="7" id="KW-1015">Disulfide bond</keyword>
<dbReference type="RefSeq" id="WP_088582523.1">
    <property type="nucleotide sequence ID" value="NZ_CP022048.2"/>
</dbReference>
<evidence type="ECO:0000256" key="9">
    <source>
        <dbReference type="ARBA" id="ARBA00049187"/>
    </source>
</evidence>